<sequence length="118" mass="12986">MKKILIASLALTALTGCLRPDPAEPISTISGKNVYRSTCEVNQSALGGKALFGPNRGQVVTAENYCAQPRVTCPDGYEVTDLIEGIPELRTSTYHNGYYLVTQRYYVRETTVEYTCKA</sequence>
<accession>A0A251WVW2</accession>
<organism evidence="1 2">
    <name type="scientific">Marivivens niveibacter</name>
    <dbReference type="NCBI Taxonomy" id="1930667"/>
    <lineage>
        <taxon>Bacteria</taxon>
        <taxon>Pseudomonadati</taxon>
        <taxon>Pseudomonadota</taxon>
        <taxon>Alphaproteobacteria</taxon>
        <taxon>Rhodobacterales</taxon>
        <taxon>Paracoccaceae</taxon>
        <taxon>Marivivens group</taxon>
        <taxon>Marivivens</taxon>
    </lineage>
</organism>
<protein>
    <recommendedName>
        <fullName evidence="3">Lipoprotein</fullName>
    </recommendedName>
</protein>
<dbReference type="PROSITE" id="PS51257">
    <property type="entry name" value="PROKAR_LIPOPROTEIN"/>
    <property type="match status" value="1"/>
</dbReference>
<evidence type="ECO:0000313" key="2">
    <source>
        <dbReference type="Proteomes" id="UP000194664"/>
    </source>
</evidence>
<dbReference type="AlphaFoldDB" id="A0A251WVW2"/>
<name>A0A251WVW2_9RHOB</name>
<comment type="caution">
    <text evidence="1">The sequence shown here is derived from an EMBL/GenBank/DDBJ whole genome shotgun (WGS) entry which is preliminary data.</text>
</comment>
<dbReference type="RefSeq" id="WP_086451900.1">
    <property type="nucleotide sequence ID" value="NZ_MSPP01000004.1"/>
</dbReference>
<proteinExistence type="predicted"/>
<evidence type="ECO:0008006" key="3">
    <source>
        <dbReference type="Google" id="ProtNLM"/>
    </source>
</evidence>
<gene>
    <name evidence="1" type="ORF">BVC71_11875</name>
</gene>
<reference evidence="1 2" key="1">
    <citation type="submission" date="2016-12" db="EMBL/GenBank/DDBJ databases">
        <title>The draft genome sequence of HSLHS2.</title>
        <authorList>
            <person name="Hu D."/>
            <person name="Wang L."/>
            <person name="Shao Z."/>
        </authorList>
    </citation>
    <scope>NUCLEOTIDE SEQUENCE [LARGE SCALE GENOMIC DNA]</scope>
    <source>
        <strain evidence="1">MCCC 1A06712</strain>
    </source>
</reference>
<evidence type="ECO:0000313" key="1">
    <source>
        <dbReference type="EMBL" id="OUD08630.1"/>
    </source>
</evidence>
<keyword evidence="2" id="KW-1185">Reference proteome</keyword>
<dbReference type="Proteomes" id="UP000194664">
    <property type="component" value="Unassembled WGS sequence"/>
</dbReference>
<dbReference type="EMBL" id="MSPP01000004">
    <property type="protein sequence ID" value="OUD08630.1"/>
    <property type="molecule type" value="Genomic_DNA"/>
</dbReference>